<dbReference type="AlphaFoldDB" id="A0A7K0CDW5"/>
<evidence type="ECO:0000256" key="1">
    <source>
        <dbReference type="SAM" id="SignalP"/>
    </source>
</evidence>
<accession>A0A7K0CDW5</accession>
<dbReference type="EMBL" id="WEGJ01000002">
    <property type="protein sequence ID" value="MQY10964.1"/>
    <property type="molecule type" value="Genomic_DNA"/>
</dbReference>
<feature type="chain" id="PRO_5029613819" evidence="1">
    <location>
        <begin position="41"/>
        <end position="224"/>
    </location>
</feature>
<feature type="signal peptide" evidence="1">
    <location>
        <begin position="1"/>
        <end position="40"/>
    </location>
</feature>
<reference evidence="2 3" key="1">
    <citation type="submission" date="2019-10" db="EMBL/GenBank/DDBJ databases">
        <title>Streptomyces smaragdinus sp. nov. and Streptomyces fabii sp. nov., isolated from the gut of fungus growing-termite Macrotermes natalensis.</title>
        <authorList>
            <person name="Schwitalla J."/>
            <person name="Benndorf R."/>
            <person name="Martin K."/>
            <person name="De Beer W."/>
            <person name="Kaster A.-K."/>
            <person name="Vollmers J."/>
            <person name="Poulsen M."/>
            <person name="Beemelmanns C."/>
        </authorList>
    </citation>
    <scope>NUCLEOTIDE SEQUENCE [LARGE SCALE GENOMIC DNA]</scope>
    <source>
        <strain evidence="2 3">RB5</strain>
    </source>
</reference>
<proteinExistence type="predicted"/>
<evidence type="ECO:0000313" key="2">
    <source>
        <dbReference type="EMBL" id="MQY10964.1"/>
    </source>
</evidence>
<keyword evidence="3" id="KW-1185">Reference proteome</keyword>
<keyword evidence="1" id="KW-0732">Signal</keyword>
<protein>
    <submittedName>
        <fullName evidence="2">Uncharacterized protein</fullName>
    </submittedName>
</protein>
<gene>
    <name evidence="2" type="ORF">SRB5_10780</name>
</gene>
<comment type="caution">
    <text evidence="2">The sequence shown here is derived from an EMBL/GenBank/DDBJ whole genome shotgun (WGS) entry which is preliminary data.</text>
</comment>
<name>A0A7K0CDW5_9ACTN</name>
<sequence length="224" mass="24447">MIFRSTQEKHMPSRTRRMLAVCTTLLALAAYPAVASTAAAAPPSPASVPQRAQIGLPPIGAEIPMSMFAVNSPMRIGADLVSVDFRGGIRQRVEVNPEDPFRSVRLRTVGFRVTAEISDEAGTVTIEQNDIDVEASSKLTLTQQFPPRYEHVISVPVTVTIDRPDGDPLVLTATKPMVMVADIRQFPPRGDQYRLREPVDFAAPDDPEKTEATLEQFPARVGGL</sequence>
<dbReference type="Proteomes" id="UP000466345">
    <property type="component" value="Unassembled WGS sequence"/>
</dbReference>
<evidence type="ECO:0000313" key="3">
    <source>
        <dbReference type="Proteomes" id="UP000466345"/>
    </source>
</evidence>
<organism evidence="2 3">
    <name type="scientific">Streptomyces smaragdinus</name>
    <dbReference type="NCBI Taxonomy" id="2585196"/>
    <lineage>
        <taxon>Bacteria</taxon>
        <taxon>Bacillati</taxon>
        <taxon>Actinomycetota</taxon>
        <taxon>Actinomycetes</taxon>
        <taxon>Kitasatosporales</taxon>
        <taxon>Streptomycetaceae</taxon>
        <taxon>Streptomyces</taxon>
    </lineage>
</organism>